<dbReference type="EMBL" id="MHIE01000021">
    <property type="protein sequence ID" value="OGY45409.1"/>
    <property type="molecule type" value="Genomic_DNA"/>
</dbReference>
<evidence type="ECO:0000313" key="2">
    <source>
        <dbReference type="EMBL" id="OGY45409.1"/>
    </source>
</evidence>
<gene>
    <name evidence="2" type="ORF">A2744_04215</name>
</gene>
<keyword evidence="1" id="KW-0472">Membrane</keyword>
<reference evidence="2 3" key="1">
    <citation type="journal article" date="2016" name="Nat. Commun.">
        <title>Thousands of microbial genomes shed light on interconnected biogeochemical processes in an aquifer system.</title>
        <authorList>
            <person name="Anantharaman K."/>
            <person name="Brown C.T."/>
            <person name="Hug L.A."/>
            <person name="Sharon I."/>
            <person name="Castelle C.J."/>
            <person name="Probst A.J."/>
            <person name="Thomas B.C."/>
            <person name="Singh A."/>
            <person name="Wilkins M.J."/>
            <person name="Karaoz U."/>
            <person name="Brodie E.L."/>
            <person name="Williams K.H."/>
            <person name="Hubbard S.S."/>
            <person name="Banfield J.F."/>
        </authorList>
    </citation>
    <scope>NUCLEOTIDE SEQUENCE [LARGE SCALE GENOMIC DNA]</scope>
</reference>
<feature type="transmembrane region" description="Helical" evidence="1">
    <location>
        <begin position="55"/>
        <end position="75"/>
    </location>
</feature>
<keyword evidence="1" id="KW-0812">Transmembrane</keyword>
<protein>
    <submittedName>
        <fullName evidence="2">Uncharacterized protein</fullName>
    </submittedName>
</protein>
<comment type="caution">
    <text evidence="2">The sequence shown here is derived from an EMBL/GenBank/DDBJ whole genome shotgun (WGS) entry which is preliminary data.</text>
</comment>
<proteinExistence type="predicted"/>
<dbReference type="Proteomes" id="UP000178240">
    <property type="component" value="Unassembled WGS sequence"/>
</dbReference>
<accession>A0A1G1XZA0</accession>
<name>A0A1G1XZA0_9BACT</name>
<evidence type="ECO:0000256" key="1">
    <source>
        <dbReference type="SAM" id="Phobius"/>
    </source>
</evidence>
<organism evidence="2 3">
    <name type="scientific">Candidatus Buchananbacteria bacterium RIFCSPHIGHO2_01_FULL_44_11</name>
    <dbReference type="NCBI Taxonomy" id="1797535"/>
    <lineage>
        <taxon>Bacteria</taxon>
        <taxon>Candidatus Buchananiibacteriota</taxon>
    </lineage>
</organism>
<sequence>MDNLEQRIQKIEERNLKVEQDKAWETSWTRRILLLVFTYLAIGVYLRAIDITQPWLNAIVPAVAFMISTLTVPFFKKLWLKIFGHQQ</sequence>
<dbReference type="AlphaFoldDB" id="A0A1G1XZA0"/>
<dbReference type="STRING" id="1797535.A2744_04215"/>
<keyword evidence="1" id="KW-1133">Transmembrane helix</keyword>
<feature type="transmembrane region" description="Helical" evidence="1">
    <location>
        <begin position="32"/>
        <end position="49"/>
    </location>
</feature>
<evidence type="ECO:0000313" key="3">
    <source>
        <dbReference type="Proteomes" id="UP000178240"/>
    </source>
</evidence>